<dbReference type="InterPro" id="IPR011009">
    <property type="entry name" value="Kinase-like_dom_sf"/>
</dbReference>
<keyword evidence="3" id="KW-0808">Transferase</keyword>
<keyword evidence="3" id="KW-0418">Kinase</keyword>
<name>A0A4R3MYM3_9BACI</name>
<evidence type="ECO:0000313" key="4">
    <source>
        <dbReference type="Proteomes" id="UP000294650"/>
    </source>
</evidence>
<dbReference type="GO" id="GO:0004672">
    <property type="term" value="F:protein kinase activity"/>
    <property type="evidence" value="ECO:0007669"/>
    <property type="project" value="InterPro"/>
</dbReference>
<evidence type="ECO:0000256" key="1">
    <source>
        <dbReference type="ARBA" id="ARBA00038240"/>
    </source>
</evidence>
<dbReference type="Gene3D" id="3.30.200.20">
    <property type="entry name" value="Phosphorylase Kinase, domain 1"/>
    <property type="match status" value="1"/>
</dbReference>
<dbReference type="Gene3D" id="3.90.1200.10">
    <property type="match status" value="1"/>
</dbReference>
<evidence type="ECO:0000313" key="3">
    <source>
        <dbReference type="EMBL" id="TCT20947.1"/>
    </source>
</evidence>
<dbReference type="EMBL" id="SMAN01000012">
    <property type="protein sequence ID" value="TCT20947.1"/>
    <property type="molecule type" value="Genomic_DNA"/>
</dbReference>
<organism evidence="3 4">
    <name type="scientific">Melghiribacillus thermohalophilus</name>
    <dbReference type="NCBI Taxonomy" id="1324956"/>
    <lineage>
        <taxon>Bacteria</taxon>
        <taxon>Bacillati</taxon>
        <taxon>Bacillota</taxon>
        <taxon>Bacilli</taxon>
        <taxon>Bacillales</taxon>
        <taxon>Bacillaceae</taxon>
        <taxon>Melghiribacillus</taxon>
    </lineage>
</organism>
<comment type="caution">
    <text evidence="3">The sequence shown here is derived from an EMBL/GenBank/DDBJ whole genome shotgun (WGS) entry which is preliminary data.</text>
</comment>
<dbReference type="PANTHER" id="PTHR21064:SF6">
    <property type="entry name" value="AMINOGLYCOSIDE PHOSPHOTRANSFERASE DOMAIN-CONTAINING PROTEIN"/>
    <property type="match status" value="1"/>
</dbReference>
<dbReference type="InterPro" id="IPR000719">
    <property type="entry name" value="Prot_kinase_dom"/>
</dbReference>
<dbReference type="AlphaFoldDB" id="A0A4R3MYM3"/>
<reference evidence="3 4" key="1">
    <citation type="submission" date="2019-03" db="EMBL/GenBank/DDBJ databases">
        <title>Genomic Encyclopedia of Type Strains, Phase IV (KMG-IV): sequencing the most valuable type-strain genomes for metagenomic binning, comparative biology and taxonomic classification.</title>
        <authorList>
            <person name="Goeker M."/>
        </authorList>
    </citation>
    <scope>NUCLEOTIDE SEQUENCE [LARGE SCALE GENOMIC DNA]</scope>
    <source>
        <strain evidence="3 4">DSM 25894</strain>
    </source>
</reference>
<feature type="domain" description="Protein kinase" evidence="2">
    <location>
        <begin position="16"/>
        <end position="296"/>
    </location>
</feature>
<dbReference type="GO" id="GO:0005524">
    <property type="term" value="F:ATP binding"/>
    <property type="evidence" value="ECO:0007669"/>
    <property type="project" value="InterPro"/>
</dbReference>
<dbReference type="InterPro" id="IPR050249">
    <property type="entry name" value="Pseudomonas-type_ThrB"/>
</dbReference>
<dbReference type="Pfam" id="PF01636">
    <property type="entry name" value="APH"/>
    <property type="match status" value="1"/>
</dbReference>
<dbReference type="GO" id="GO:0019202">
    <property type="term" value="F:amino acid kinase activity"/>
    <property type="evidence" value="ECO:0007669"/>
    <property type="project" value="TreeGrafter"/>
</dbReference>
<evidence type="ECO:0000259" key="2">
    <source>
        <dbReference type="PROSITE" id="PS50011"/>
    </source>
</evidence>
<keyword evidence="4" id="KW-1185">Reference proteome</keyword>
<dbReference type="SUPFAM" id="SSF56112">
    <property type="entry name" value="Protein kinase-like (PK-like)"/>
    <property type="match status" value="1"/>
</dbReference>
<proteinExistence type="inferred from homology"/>
<accession>A0A4R3MYM3</accession>
<sequence>MVDVKTVLLNYKIGGNISIKKINSGRTSQVYQIISNEKTWILRTLRDETQGLLEFEITNHIREKAKGIVPRIICTKEGHPFVKAGSDLYQLQEYIPGQTPPRNKEVHSIIGKVTGQFHSAMESFESNRNQRDRFHLMELWEMAQEKWESLRKYSPDIVPNLQDMESKIDELAIVSEHQPHFIHGDLGTWNMLFDHEGIRIIDFGESRKGHFYFDLATAITSSIPEACDRRTQQQSVFDVLKGYETHREKIETDRLYTYIELWIYRGVLATLAYTNTAEQAVSHFVLLKQMENLLKK</sequence>
<protein>
    <submittedName>
        <fullName evidence="3">Ser/Thr protein kinase RdoA (MazF antagonist)</fullName>
    </submittedName>
</protein>
<comment type="similarity">
    <text evidence="1">Belongs to the pseudomonas-type ThrB family.</text>
</comment>
<dbReference type="InterPro" id="IPR002575">
    <property type="entry name" value="Aminoglycoside_PTrfase"/>
</dbReference>
<dbReference type="PANTHER" id="PTHR21064">
    <property type="entry name" value="AMINOGLYCOSIDE PHOSPHOTRANSFERASE DOMAIN-CONTAINING PROTEIN-RELATED"/>
    <property type="match status" value="1"/>
</dbReference>
<gene>
    <name evidence="3" type="ORF">EDD68_11275</name>
</gene>
<dbReference type="Proteomes" id="UP000294650">
    <property type="component" value="Unassembled WGS sequence"/>
</dbReference>
<dbReference type="PROSITE" id="PS50011">
    <property type="entry name" value="PROTEIN_KINASE_DOM"/>
    <property type="match status" value="1"/>
</dbReference>